<dbReference type="STRING" id="230361.sm9_1919"/>
<dbReference type="Pfam" id="PF02583">
    <property type="entry name" value="Trns_repr_metal"/>
    <property type="match status" value="1"/>
</dbReference>
<dbReference type="PANTHER" id="PTHR33677">
    <property type="entry name" value="TRANSCRIPTIONAL REPRESSOR FRMR-RELATED"/>
    <property type="match status" value="1"/>
</dbReference>
<accession>A0A1G5VCX0</accession>
<name>A0A1G5VCX0_9EURY</name>
<keyword evidence="2" id="KW-1185">Reference proteome</keyword>
<dbReference type="InterPro" id="IPR038390">
    <property type="entry name" value="Metal_Tscrpt_repr_sf"/>
</dbReference>
<sequence length="90" mass="10150">MKKCMDSENLHRRLKKIIGQINAIDRMIDEDIPCEQILMQVNASKSALHKVGHIIVEGHLENCVKEAIDDGDADDALGDISTILEYYSRL</sequence>
<dbReference type="GO" id="GO:0006355">
    <property type="term" value="P:regulation of DNA-templated transcription"/>
    <property type="evidence" value="ECO:0007669"/>
    <property type="project" value="InterPro"/>
</dbReference>
<dbReference type="InterPro" id="IPR003735">
    <property type="entry name" value="Metal_Tscrpt_repr"/>
</dbReference>
<dbReference type="Proteomes" id="UP000323439">
    <property type="component" value="Unassembled WGS sequence"/>
</dbReference>
<proteinExistence type="predicted"/>
<evidence type="ECO:0000313" key="1">
    <source>
        <dbReference type="EMBL" id="SDA43097.1"/>
    </source>
</evidence>
<dbReference type="GO" id="GO:0046872">
    <property type="term" value="F:metal ion binding"/>
    <property type="evidence" value="ECO:0007669"/>
    <property type="project" value="InterPro"/>
</dbReference>
<dbReference type="OrthoDB" id="80301at2157"/>
<evidence type="ECO:0000313" key="2">
    <source>
        <dbReference type="Proteomes" id="UP000323439"/>
    </source>
</evidence>
<protein>
    <submittedName>
        <fullName evidence="1">DNA-binding transcriptional regulator, FrmR family</fullName>
    </submittedName>
</protein>
<dbReference type="GO" id="GO:0003677">
    <property type="term" value="F:DNA binding"/>
    <property type="evidence" value="ECO:0007669"/>
    <property type="project" value="UniProtKB-KW"/>
</dbReference>
<dbReference type="Gene3D" id="1.20.58.1000">
    <property type="entry name" value="Metal-sensitive repressor, helix protomer"/>
    <property type="match status" value="1"/>
</dbReference>
<gene>
    <name evidence="1" type="ORF">SAMN02910315_00501</name>
</gene>
<reference evidence="1 2" key="1">
    <citation type="submission" date="2016-10" db="EMBL/GenBank/DDBJ databases">
        <authorList>
            <person name="Varghese N."/>
            <person name="Submissions S."/>
        </authorList>
    </citation>
    <scope>NUCLEOTIDE SEQUENCE [LARGE SCALE GENOMIC DNA]</scope>
    <source>
        <strain evidence="1 2">DSM 16643</strain>
    </source>
</reference>
<dbReference type="EMBL" id="FMXB01000003">
    <property type="protein sequence ID" value="SDA43097.1"/>
    <property type="molecule type" value="Genomic_DNA"/>
</dbReference>
<dbReference type="AlphaFoldDB" id="A0A1G5VCX0"/>
<organism evidence="1 2">
    <name type="scientific">Methanobrevibacter millerae</name>
    <dbReference type="NCBI Taxonomy" id="230361"/>
    <lineage>
        <taxon>Archaea</taxon>
        <taxon>Methanobacteriati</taxon>
        <taxon>Methanobacteriota</taxon>
        <taxon>Methanomada group</taxon>
        <taxon>Methanobacteria</taxon>
        <taxon>Methanobacteriales</taxon>
        <taxon>Methanobacteriaceae</taxon>
        <taxon>Methanobrevibacter</taxon>
    </lineage>
</organism>
<dbReference type="RefSeq" id="WP_149731138.1">
    <property type="nucleotide sequence ID" value="NZ_FMXB01000003.1"/>
</dbReference>
<keyword evidence="1" id="KW-0238">DNA-binding</keyword>